<dbReference type="OrthoDB" id="9937406at2759"/>
<dbReference type="Pfam" id="PF15205">
    <property type="entry name" value="PLAC9"/>
    <property type="match status" value="1"/>
</dbReference>
<evidence type="ECO:0000313" key="2">
    <source>
        <dbReference type="Proteomes" id="UP000186698"/>
    </source>
</evidence>
<accession>A0A8J0U3J4</accession>
<dbReference type="AlphaFoldDB" id="A0A8J0U3J4"/>
<keyword evidence="1" id="KW-0732">Signal</keyword>
<reference evidence="3" key="1">
    <citation type="submission" date="2025-08" db="UniProtKB">
        <authorList>
            <consortium name="RefSeq"/>
        </authorList>
    </citation>
    <scope>IDENTIFICATION</scope>
    <source>
        <strain evidence="3">J_2021</strain>
        <tissue evidence="3">Erythrocytes</tissue>
    </source>
</reference>
<evidence type="ECO:0000313" key="3">
    <source>
        <dbReference type="RefSeq" id="XP_018095834.1"/>
    </source>
</evidence>
<proteinExistence type="predicted"/>
<sequence>MRILLTAAFLLLGLMAGSFTVADPASILHGPTERGDLCSEHRLLYRRIDIIEEQVEKTVEYLYSEIDSLLDSISGASWALPSAPGAPLLDIFDDDSR</sequence>
<feature type="chain" id="PRO_5035292341" evidence="1">
    <location>
        <begin position="23"/>
        <end position="97"/>
    </location>
</feature>
<evidence type="ECO:0000256" key="1">
    <source>
        <dbReference type="SAM" id="SignalP"/>
    </source>
</evidence>
<feature type="signal peptide" evidence="1">
    <location>
        <begin position="1"/>
        <end position="22"/>
    </location>
</feature>
<protein>
    <submittedName>
        <fullName evidence="3">Placenta-specific protein 9</fullName>
    </submittedName>
</protein>
<dbReference type="RefSeq" id="XP_018095834.1">
    <property type="nucleotide sequence ID" value="XM_018240345.2"/>
</dbReference>
<gene>
    <name evidence="3" type="primary">LOC108703997</name>
</gene>
<dbReference type="Proteomes" id="UP000186698">
    <property type="component" value="Chromosome 7L"/>
</dbReference>
<dbReference type="InterPro" id="IPR027941">
    <property type="entry name" value="PLAC9"/>
</dbReference>
<organism evidence="2 3">
    <name type="scientific">Xenopus laevis</name>
    <name type="common">African clawed frog</name>
    <dbReference type="NCBI Taxonomy" id="8355"/>
    <lineage>
        <taxon>Eukaryota</taxon>
        <taxon>Metazoa</taxon>
        <taxon>Chordata</taxon>
        <taxon>Craniata</taxon>
        <taxon>Vertebrata</taxon>
        <taxon>Euteleostomi</taxon>
        <taxon>Amphibia</taxon>
        <taxon>Batrachia</taxon>
        <taxon>Anura</taxon>
        <taxon>Pipoidea</taxon>
        <taxon>Pipidae</taxon>
        <taxon>Xenopodinae</taxon>
        <taxon>Xenopus</taxon>
        <taxon>Xenopus</taxon>
    </lineage>
</organism>
<name>A0A8J0U3J4_XENLA</name>
<dbReference type="GeneID" id="108703997"/>
<dbReference type="CTD" id="108703997"/>
<dbReference type="PANTHER" id="PTHR37355:SF1">
    <property type="entry name" value="PLACENTA-SPECIFIC PROTEIN 9"/>
    <property type="match status" value="1"/>
</dbReference>
<dbReference type="KEGG" id="xla:108703997"/>
<dbReference type="PANTHER" id="PTHR37355">
    <property type="entry name" value="PLACENTA-SPECIFIC PROTEIN 9"/>
    <property type="match status" value="1"/>
</dbReference>
<keyword evidence="2" id="KW-1185">Reference proteome</keyword>